<dbReference type="AlphaFoldDB" id="A0A172WHU4"/>
<reference evidence="3" key="1">
    <citation type="journal article" date="2016" name="Syst. Appl. Microbiol.">
        <title>Thermococcus piezophilus sp. nov., a novel hyperthermophilic and piezophilic archaeon with a broad pressure range for growth, isolated from a deepest hydrothermal vent at the Mid-Cayman Rise.</title>
        <authorList>
            <person name="Dalmasso C."/>
            <person name="Oger P."/>
            <person name="Selva G."/>
            <person name="Courtine D."/>
            <person name="L'Haridon S."/>
            <person name="Garlaschelli A."/>
            <person name="Roussel E."/>
            <person name="Miyazaki J."/>
            <person name="Reveillaud J."/>
            <person name="Jebbar M."/>
            <person name="Takai K."/>
            <person name="Maignien L."/>
            <person name="Alain K."/>
        </authorList>
    </citation>
    <scope>NUCLEOTIDE SEQUENCE [LARGE SCALE GENOMIC DNA]</scope>
    <source>
        <strain evidence="3">CDGS</strain>
    </source>
</reference>
<evidence type="ECO:0000256" key="1">
    <source>
        <dbReference type="SAM" id="Phobius"/>
    </source>
</evidence>
<evidence type="ECO:0000313" key="2">
    <source>
        <dbReference type="EMBL" id="ANF22919.1"/>
    </source>
</evidence>
<keyword evidence="1" id="KW-1133">Transmembrane helix</keyword>
<dbReference type="Proteomes" id="UP000076969">
    <property type="component" value="Chromosome"/>
</dbReference>
<keyword evidence="1" id="KW-0472">Membrane</keyword>
<evidence type="ECO:0000313" key="3">
    <source>
        <dbReference type="Proteomes" id="UP000076969"/>
    </source>
</evidence>
<keyword evidence="3" id="KW-1185">Reference proteome</keyword>
<protein>
    <recommendedName>
        <fullName evidence="4">Transcription regulator TrmB C-terminal domain-containing protein</fullName>
    </recommendedName>
</protein>
<accession>A0A172WHU4</accession>
<proteinExistence type="predicted"/>
<dbReference type="STRING" id="1712654.A7C91_06845"/>
<name>A0A172WHU4_9EURY</name>
<dbReference type="KEGG" id="tpie:A7C91_06845"/>
<evidence type="ECO:0008006" key="4">
    <source>
        <dbReference type="Google" id="ProtNLM"/>
    </source>
</evidence>
<keyword evidence="1" id="KW-0812">Transmembrane</keyword>
<dbReference type="SUPFAM" id="SSF159071">
    <property type="entry name" value="TrmB C-terminal domain-like"/>
    <property type="match status" value="1"/>
</dbReference>
<feature type="transmembrane region" description="Helical" evidence="1">
    <location>
        <begin position="6"/>
        <end position="24"/>
    </location>
</feature>
<dbReference type="EMBL" id="CP015520">
    <property type="protein sequence ID" value="ANF22919.1"/>
    <property type="molecule type" value="Genomic_DNA"/>
</dbReference>
<sequence>MDWRKVSAIVVVISLLGVAINHYIQHYQGGEIYEAANHAFGLLTKGFNVTVTVETVNGKTVQGTLLNVQGSTITIVSNGTVLSVGGPSATKEDLKAKLIRVDYSGKVYVYKLPPQLGEMDDIINSLTVEAYSERFTGVIYIEGNVSPIELGMLKYKADYMTYGSVTINQISYNGAMITTNRVPISYLKAYLGDCRVYMYGILYVNSEERNLPLELLEVRAG</sequence>
<organism evidence="2 3">
    <name type="scientific">Thermococcus piezophilus</name>
    <dbReference type="NCBI Taxonomy" id="1712654"/>
    <lineage>
        <taxon>Archaea</taxon>
        <taxon>Methanobacteriati</taxon>
        <taxon>Methanobacteriota</taxon>
        <taxon>Thermococci</taxon>
        <taxon>Thermococcales</taxon>
        <taxon>Thermococcaceae</taxon>
        <taxon>Thermococcus</taxon>
    </lineage>
</organism>
<dbReference type="RefSeq" id="WP_068666076.1">
    <property type="nucleotide sequence ID" value="NZ_CP015520.1"/>
</dbReference>
<dbReference type="OrthoDB" id="98054at2157"/>
<gene>
    <name evidence="2" type="ORF">A7C91_06845</name>
</gene>
<dbReference type="GeneID" id="28495897"/>